<evidence type="ECO:0000313" key="1">
    <source>
        <dbReference type="EMBL" id="GAA1985154.1"/>
    </source>
</evidence>
<protein>
    <recommendedName>
        <fullName evidence="3">Transposase IS4 family protein</fullName>
    </recommendedName>
</protein>
<dbReference type="EMBL" id="BAAAQM010000035">
    <property type="protein sequence ID" value="GAA1985154.1"/>
    <property type="molecule type" value="Genomic_DNA"/>
</dbReference>
<dbReference type="Proteomes" id="UP001499854">
    <property type="component" value="Unassembled WGS sequence"/>
</dbReference>
<gene>
    <name evidence="1" type="ORF">GCM10009838_54150</name>
</gene>
<comment type="caution">
    <text evidence="1">The sequence shown here is derived from an EMBL/GenBank/DDBJ whole genome shotgun (WGS) entry which is preliminary data.</text>
</comment>
<dbReference type="Gene3D" id="3.90.180.10">
    <property type="entry name" value="Medium-chain alcohol dehydrogenases, catalytic domain"/>
    <property type="match status" value="1"/>
</dbReference>
<evidence type="ECO:0000313" key="2">
    <source>
        <dbReference type="Proteomes" id="UP001499854"/>
    </source>
</evidence>
<keyword evidence="2" id="KW-1185">Reference proteome</keyword>
<evidence type="ECO:0008006" key="3">
    <source>
        <dbReference type="Google" id="ProtNLM"/>
    </source>
</evidence>
<sequence length="204" mass="22203">MPILWALANAKMGEREVLAAMLEVDADLIAERGTILLIADKGFAGAAFENNLAALGITLLRPSRKRETKRFGEPMLKKVRQLVESAWPTSSTTSSRTSRAPTRPARYNVILDIAGNRPLSHLRKALTHHGTLVIRAVSTSPFVSQKLRNLLALTRAADLAALTELIEPGELRPMIDRAHPLPTGTSIRRLREGHPCGGIVVTAP</sequence>
<name>A0ABN2SEH6_9ACTN</name>
<dbReference type="Pfam" id="PF13602">
    <property type="entry name" value="ADH_zinc_N_2"/>
    <property type="match status" value="1"/>
</dbReference>
<reference evidence="1 2" key="1">
    <citation type="journal article" date="2019" name="Int. J. Syst. Evol. Microbiol.">
        <title>The Global Catalogue of Microorganisms (GCM) 10K type strain sequencing project: providing services to taxonomists for standard genome sequencing and annotation.</title>
        <authorList>
            <consortium name="The Broad Institute Genomics Platform"/>
            <consortium name="The Broad Institute Genome Sequencing Center for Infectious Disease"/>
            <person name="Wu L."/>
            <person name="Ma J."/>
        </authorList>
    </citation>
    <scope>NUCLEOTIDE SEQUENCE [LARGE SCALE GENOMIC DNA]</scope>
    <source>
        <strain evidence="1 2">JCM 16013</strain>
    </source>
</reference>
<dbReference type="Gene3D" id="3.40.50.720">
    <property type="entry name" value="NAD(P)-binding Rossmann-like Domain"/>
    <property type="match status" value="1"/>
</dbReference>
<proteinExistence type="predicted"/>
<organism evidence="1 2">
    <name type="scientific">Catenulispora subtropica</name>
    <dbReference type="NCBI Taxonomy" id="450798"/>
    <lineage>
        <taxon>Bacteria</taxon>
        <taxon>Bacillati</taxon>
        <taxon>Actinomycetota</taxon>
        <taxon>Actinomycetes</taxon>
        <taxon>Catenulisporales</taxon>
        <taxon>Catenulisporaceae</taxon>
        <taxon>Catenulispora</taxon>
    </lineage>
</organism>
<accession>A0ABN2SEH6</accession>